<accession>A0AAW1ME63</accession>
<proteinExistence type="predicted"/>
<keyword evidence="3" id="KW-1185">Reference proteome</keyword>
<dbReference type="EMBL" id="JASPKY010000057">
    <property type="protein sequence ID" value="KAK9744469.1"/>
    <property type="molecule type" value="Genomic_DNA"/>
</dbReference>
<feature type="compositionally biased region" description="Gly residues" evidence="1">
    <location>
        <begin position="80"/>
        <end position="95"/>
    </location>
</feature>
<evidence type="ECO:0000313" key="3">
    <source>
        <dbReference type="Proteomes" id="UP001458880"/>
    </source>
</evidence>
<evidence type="ECO:0000313" key="2">
    <source>
        <dbReference type="EMBL" id="KAK9744469.1"/>
    </source>
</evidence>
<feature type="region of interest" description="Disordered" evidence="1">
    <location>
        <begin position="39"/>
        <end position="95"/>
    </location>
</feature>
<sequence>MTQCPACGVILRGVPARGARAPWGLGGGRAPWGLAPWGPISLGGRGKGAEGRRPSTLGAQGKGAEHPGGPRGGCRAHWGPKGGGAEHPGGPRKGG</sequence>
<name>A0AAW1ME63_POPJA</name>
<organism evidence="2 3">
    <name type="scientific">Popillia japonica</name>
    <name type="common">Japanese beetle</name>
    <dbReference type="NCBI Taxonomy" id="7064"/>
    <lineage>
        <taxon>Eukaryota</taxon>
        <taxon>Metazoa</taxon>
        <taxon>Ecdysozoa</taxon>
        <taxon>Arthropoda</taxon>
        <taxon>Hexapoda</taxon>
        <taxon>Insecta</taxon>
        <taxon>Pterygota</taxon>
        <taxon>Neoptera</taxon>
        <taxon>Endopterygota</taxon>
        <taxon>Coleoptera</taxon>
        <taxon>Polyphaga</taxon>
        <taxon>Scarabaeiformia</taxon>
        <taxon>Scarabaeidae</taxon>
        <taxon>Rutelinae</taxon>
        <taxon>Popillia</taxon>
    </lineage>
</organism>
<reference evidence="2 3" key="1">
    <citation type="journal article" date="2024" name="BMC Genomics">
        <title>De novo assembly and annotation of Popillia japonica's genome with initial clues to its potential as an invasive pest.</title>
        <authorList>
            <person name="Cucini C."/>
            <person name="Boschi S."/>
            <person name="Funari R."/>
            <person name="Cardaioli E."/>
            <person name="Iannotti N."/>
            <person name="Marturano G."/>
            <person name="Paoli F."/>
            <person name="Bruttini M."/>
            <person name="Carapelli A."/>
            <person name="Frati F."/>
            <person name="Nardi F."/>
        </authorList>
    </citation>
    <scope>NUCLEOTIDE SEQUENCE [LARGE SCALE GENOMIC DNA]</scope>
    <source>
        <strain evidence="2">DMR45628</strain>
    </source>
</reference>
<protein>
    <submittedName>
        <fullName evidence="2">Uncharacterized protein</fullName>
    </submittedName>
</protein>
<dbReference type="Proteomes" id="UP001458880">
    <property type="component" value="Unassembled WGS sequence"/>
</dbReference>
<dbReference type="AlphaFoldDB" id="A0AAW1ME63"/>
<comment type="caution">
    <text evidence="2">The sequence shown here is derived from an EMBL/GenBank/DDBJ whole genome shotgun (WGS) entry which is preliminary data.</text>
</comment>
<evidence type="ECO:0000256" key="1">
    <source>
        <dbReference type="SAM" id="MobiDB-lite"/>
    </source>
</evidence>
<gene>
    <name evidence="2" type="ORF">QE152_g7672</name>
</gene>